<dbReference type="GO" id="GO:0005085">
    <property type="term" value="F:guanyl-nucleotide exchange factor activity"/>
    <property type="evidence" value="ECO:0007669"/>
    <property type="project" value="InterPro"/>
</dbReference>
<reference evidence="5" key="1">
    <citation type="submission" date="2005-09" db="EMBL/GenBank/DDBJ databases">
        <authorList>
            <person name="Mural R.J."/>
            <person name="Li P.W."/>
            <person name="Adams M.D."/>
            <person name="Amanatides P.G."/>
            <person name="Baden-Tillson H."/>
            <person name="Barnstead M."/>
            <person name="Chin S.H."/>
            <person name="Dew I."/>
            <person name="Evans C.A."/>
            <person name="Ferriera S."/>
            <person name="Flanigan M."/>
            <person name="Fosler C."/>
            <person name="Glodek A."/>
            <person name="Gu Z."/>
            <person name="Holt R.A."/>
            <person name="Jennings D."/>
            <person name="Kraft C.L."/>
            <person name="Lu F."/>
            <person name="Nguyen T."/>
            <person name="Nusskern D.R."/>
            <person name="Pfannkoch C.M."/>
            <person name="Sitter C."/>
            <person name="Sutton G.G."/>
            <person name="Venter J.C."/>
            <person name="Wang Z."/>
            <person name="Woodage T."/>
            <person name="Zheng X.H."/>
            <person name="Zhong F."/>
        </authorList>
    </citation>
    <scope>NUCLEOTIDE SEQUENCE [LARGE SCALE GENOMIC DNA]</scope>
    <source>
        <strain>BN</strain>
        <strain evidence="5">Sprague-Dawley</strain>
    </source>
</reference>
<sequence>MRRPSSVLRRLRPITAQLKIDISPAPENPHYCLTPELLQVKLYPDSRVRPTREILEFPARDVYVPNTTYRNLLYIYPQSLNFANRQGSARNITVKVQFMYGEDPSNAMPVIFGKSSCSEFSKEAYTAVVYHNRSPDFHEEVKVKLPATLTDHHHLLFTFYHVSCQQKQNTPLETPVGYTWIPMLQNGRLKTGQFCLPVSLEKPPQAYSVLSPEVPLPGMKWVDNHKGVFNVEVVAVSSIHTQDPYLDKFFALVNALDEHMFPVRIGDMRIMENNLESELKSSISALNSSQLEPVVRFLHLLLDKLILLVVRPPVIAGQIVNLGQASFEAMASIINRLHKNLEGNHDQHGRNNLLASYIYYVFRLPNTYPNSPSPGPGGLGGSVHYATMARSAVRPASLNLNRSRSLSNSNPDISGTPTSPDDEVRSIIGSKGLDRSNSWVNTGPKAAPWGSNPSPSAESTQAVDRSCNRMSSHTETSSFLQTLTGRLPTKKLFHEELALQWVVCSGSVRESALQQAWFFFELMVKSMVHHLYFNDKLDAPRKSRFPERFMDDIAALVSTIAGDVVSRFQKDTEMVERLNTSLAFFLNDLLSVMDRGFVFTLIKSCYKQVSAKLYSLPNPSVLVSLRLDFLRIICSHEHYVTLNLPCSLLTPPASPSPSVSSATSQSSGFSTNVQDQKIANMFELSLPFRQQHYLAGLVLTELALILDPDAEGLFGLHKKVINMVHNLLSSHDSDPRYSDPQIKARVAMLYLPLIGIIMETVPQLYDFTETHNQRGRPICIAPDDYDSESGSMISQTVAMAIAGTSVPQLTRPGSFLLTSTSGRQHTVTFSAESSRSLLICLLWVLKNADETVLQKWFTDLSVLQLNRLLDLLYLCVSCFEYKGKKVFERMNSLTFKKSKDMRAKLEEAILGSIGARQEMVRRSRGQLERSPSGSAFGSQENLRWRKDMTHWRQNTEKLDKSRAEIEHEALIDGNLATEANLIILDTLEIIVQTVSVTESKESILGGVLKVLLQSMACNQSAVYLQHCFATQRALVSKNFARVKMQVTMSLSSLVGYISEFQ</sequence>
<proteinExistence type="inferred from homology"/>
<name>A6JRL3_RAT</name>
<dbReference type="Proteomes" id="UP000234681">
    <property type="component" value="Chromosome 5"/>
</dbReference>
<comment type="similarity">
    <text evidence="1">Belongs to the DOCK family.</text>
</comment>
<dbReference type="Pfam" id="PF14429">
    <property type="entry name" value="DOCK-C2"/>
    <property type="match status" value="1"/>
</dbReference>
<dbReference type="AlphaFoldDB" id="A6JRL3"/>
<dbReference type="CDD" id="cd08696">
    <property type="entry name" value="C2_Dock-C"/>
    <property type="match status" value="1"/>
</dbReference>
<accession>A6JRL3</accession>
<dbReference type="Gene3D" id="2.60.40.150">
    <property type="entry name" value="C2 domain"/>
    <property type="match status" value="1"/>
</dbReference>
<gene>
    <name evidence="4" type="ORF">rCG_53455</name>
</gene>
<feature type="compositionally biased region" description="Polar residues" evidence="2">
    <location>
        <begin position="451"/>
        <end position="470"/>
    </location>
</feature>
<dbReference type="EMBL" id="CH473998">
    <property type="protein sequence ID" value="EDL97805.1"/>
    <property type="molecule type" value="Genomic_DNA"/>
</dbReference>
<feature type="compositionally biased region" description="Low complexity" evidence="2">
    <location>
        <begin position="397"/>
        <end position="410"/>
    </location>
</feature>
<dbReference type="InterPro" id="IPR037808">
    <property type="entry name" value="C2_Dock-C"/>
</dbReference>
<organism evidence="4 5">
    <name type="scientific">Rattus norvegicus</name>
    <name type="common">Rat</name>
    <dbReference type="NCBI Taxonomy" id="10116"/>
    <lineage>
        <taxon>Eukaryota</taxon>
        <taxon>Metazoa</taxon>
        <taxon>Chordata</taxon>
        <taxon>Craniata</taxon>
        <taxon>Vertebrata</taxon>
        <taxon>Euteleostomi</taxon>
        <taxon>Mammalia</taxon>
        <taxon>Eutheria</taxon>
        <taxon>Euarchontoglires</taxon>
        <taxon>Glires</taxon>
        <taxon>Rodentia</taxon>
        <taxon>Myomorpha</taxon>
        <taxon>Muroidea</taxon>
        <taxon>Muridae</taxon>
        <taxon>Murinae</taxon>
        <taxon>Rattus</taxon>
    </lineage>
</organism>
<dbReference type="InterPro" id="IPR035892">
    <property type="entry name" value="C2_domain_sf"/>
</dbReference>
<feature type="domain" description="C2 DOCK-type" evidence="3">
    <location>
        <begin position="70"/>
        <end position="236"/>
    </location>
</feature>
<feature type="region of interest" description="Disordered" evidence="2">
    <location>
        <begin position="397"/>
        <end position="470"/>
    </location>
</feature>
<evidence type="ECO:0000259" key="3">
    <source>
        <dbReference type="PROSITE" id="PS51650"/>
    </source>
</evidence>
<dbReference type="PANTHER" id="PTHR23317">
    <property type="entry name" value="DEDICATOR OF CYTOKINESIS DOCK"/>
    <property type="match status" value="1"/>
</dbReference>
<dbReference type="InterPro" id="IPR027007">
    <property type="entry name" value="C2_DOCK-type_domain"/>
</dbReference>
<dbReference type="InterPro" id="IPR026791">
    <property type="entry name" value="DOCK"/>
</dbReference>
<evidence type="ECO:0000256" key="1">
    <source>
        <dbReference type="PROSITE-ProRule" id="PRU00983"/>
    </source>
</evidence>
<evidence type="ECO:0000313" key="5">
    <source>
        <dbReference type="Proteomes" id="UP000234681"/>
    </source>
</evidence>
<dbReference type="FunFam" id="2.60.40.150:FF:000022">
    <property type="entry name" value="Dedicator of cytokinesis protein 7"/>
    <property type="match status" value="1"/>
</dbReference>
<evidence type="ECO:0000256" key="2">
    <source>
        <dbReference type="SAM" id="MobiDB-lite"/>
    </source>
</evidence>
<dbReference type="PROSITE" id="PS51650">
    <property type="entry name" value="C2_DOCK"/>
    <property type="match status" value="1"/>
</dbReference>
<dbReference type="GO" id="GO:0007264">
    <property type="term" value="P:small GTPase-mediated signal transduction"/>
    <property type="evidence" value="ECO:0007669"/>
    <property type="project" value="InterPro"/>
</dbReference>
<evidence type="ECO:0000313" key="4">
    <source>
        <dbReference type="EMBL" id="EDL97805.1"/>
    </source>
</evidence>
<dbReference type="PANTHER" id="PTHR23317:SF78">
    <property type="entry name" value="DEDICATOR OF CYTOKINESIS PROTEIN 7"/>
    <property type="match status" value="1"/>
</dbReference>
<protein>
    <submittedName>
        <fullName evidence="4">RCG53455</fullName>
    </submittedName>
</protein>